<dbReference type="AlphaFoldDB" id="W9CFQ8"/>
<dbReference type="GO" id="GO:0008194">
    <property type="term" value="F:UDP-glycosyltransferase activity"/>
    <property type="evidence" value="ECO:0007669"/>
    <property type="project" value="InterPro"/>
</dbReference>
<protein>
    <submittedName>
        <fullName evidence="3">Glycosyltransferase family 1 protein</fullName>
    </submittedName>
</protein>
<keyword evidence="1 3" id="KW-0808">Transferase</keyword>
<dbReference type="HOGENOM" id="CLU_000537_4_1_1"/>
<dbReference type="InterPro" id="IPR002213">
    <property type="entry name" value="UDP_glucos_trans"/>
</dbReference>
<dbReference type="OrthoDB" id="5835829at2759"/>
<dbReference type="Gene3D" id="3.40.50.2000">
    <property type="entry name" value="Glycogen Phosphorylase B"/>
    <property type="match status" value="2"/>
</dbReference>
<dbReference type="PANTHER" id="PTHR21015:SF22">
    <property type="entry name" value="GLYCOSYLTRANSFERASE"/>
    <property type="match status" value="1"/>
</dbReference>
<evidence type="ECO:0000259" key="2">
    <source>
        <dbReference type="Pfam" id="PF06722"/>
    </source>
</evidence>
<dbReference type="Pfam" id="PF06722">
    <property type="entry name" value="EryCIII-like_C"/>
    <property type="match status" value="1"/>
</dbReference>
<dbReference type="EMBL" id="AYSA01000178">
    <property type="protein sequence ID" value="ESZ95592.1"/>
    <property type="molecule type" value="Genomic_DNA"/>
</dbReference>
<dbReference type="SUPFAM" id="SSF53756">
    <property type="entry name" value="UDP-Glycosyltransferase/glycogen phosphorylase"/>
    <property type="match status" value="1"/>
</dbReference>
<dbReference type="GO" id="GO:0016758">
    <property type="term" value="F:hexosyltransferase activity"/>
    <property type="evidence" value="ECO:0007669"/>
    <property type="project" value="UniProtKB-ARBA"/>
</dbReference>
<dbReference type="CDD" id="cd03784">
    <property type="entry name" value="GT1_Gtf-like"/>
    <property type="match status" value="1"/>
</dbReference>
<dbReference type="InterPro" id="IPR010610">
    <property type="entry name" value="EryCIII-like_C"/>
</dbReference>
<gene>
    <name evidence="3" type="ORF">SBOR_4029</name>
</gene>
<feature type="domain" description="Erythromycin biosynthesis protein CIII-like C-terminal" evidence="2">
    <location>
        <begin position="307"/>
        <end position="431"/>
    </location>
</feature>
<organism evidence="3 4">
    <name type="scientific">Sclerotinia borealis (strain F-4128)</name>
    <dbReference type="NCBI Taxonomy" id="1432307"/>
    <lineage>
        <taxon>Eukaryota</taxon>
        <taxon>Fungi</taxon>
        <taxon>Dikarya</taxon>
        <taxon>Ascomycota</taxon>
        <taxon>Pezizomycotina</taxon>
        <taxon>Leotiomycetes</taxon>
        <taxon>Helotiales</taxon>
        <taxon>Sclerotiniaceae</taxon>
        <taxon>Sclerotinia</taxon>
    </lineage>
</organism>
<dbReference type="Proteomes" id="UP000019487">
    <property type="component" value="Unassembled WGS sequence"/>
</dbReference>
<dbReference type="STRING" id="1432307.W9CFQ8"/>
<name>W9CFQ8_SCLBF</name>
<proteinExistence type="predicted"/>
<comment type="caution">
    <text evidence="3">The sequence shown here is derived from an EMBL/GenBank/DDBJ whole genome shotgun (WGS) entry which is preliminary data.</text>
</comment>
<evidence type="ECO:0000313" key="3">
    <source>
        <dbReference type="EMBL" id="ESZ95592.1"/>
    </source>
</evidence>
<reference evidence="3 4" key="1">
    <citation type="journal article" date="2014" name="Genome Announc.">
        <title>Draft genome sequence of Sclerotinia borealis, a psychrophilic plant pathogenic fungus.</title>
        <authorList>
            <person name="Mardanov A.V."/>
            <person name="Beletsky A.V."/>
            <person name="Kadnikov V.V."/>
            <person name="Ignatov A.N."/>
            <person name="Ravin N.V."/>
        </authorList>
    </citation>
    <scope>NUCLEOTIDE SEQUENCE [LARGE SCALE GENOMIC DNA]</scope>
    <source>
        <strain evidence="4">F-4157</strain>
    </source>
</reference>
<dbReference type="PANTHER" id="PTHR21015">
    <property type="entry name" value="UDP-N-ACETYLGLUCOSAMINE--N-ACETYLMURAMYL-(PENTAPEPTIDE) PYROPHOSPHORYL-UNDECAPRENOL N-ACETYLGLUCOSAMINE TRANSFERASE 1"/>
    <property type="match status" value="1"/>
</dbReference>
<accession>W9CFQ8</accession>
<evidence type="ECO:0000313" key="4">
    <source>
        <dbReference type="Proteomes" id="UP000019487"/>
    </source>
</evidence>
<keyword evidence="4" id="KW-1185">Reference proteome</keyword>
<evidence type="ECO:0000256" key="1">
    <source>
        <dbReference type="ARBA" id="ARBA00022679"/>
    </source>
</evidence>
<sequence>MTETLKPLLLICSSPAQGHFAPCKIIAKQLINRGYEVTFLTGTRFGPGLEAIGAAFVPLQGYSDYDDSPSEMAKKWPLRESFQGPARMLYDMEQLFLNAMPSQFESIQRALKIMTDKQPGRQIVLLNDVIFCGVLPLLMNAPGIKPTAIIGIGIASIFITSQDVPPIGTGLFPDSSPEGRVRNLAMHADLQSGPFAGINKIFHDNFEKVGAQRPSTFSFDSMYILPDRFIQLCAPSVEYLRSDLPKTLSFSGGVPKGHRDVVLTTRPTWWEEVTVNPSKKRIVFVSQGTIALNYEDLLIPTIQAFADRDDIIVIAALGVKGASLPESVIVPSNAYVEEFVPFDDILPHCDVFVTNGGYGGFQHGLSNGCPMVMGGETEDKPETCMRGEWTGVGIDLKTGGPGVELLREQVEKILGDGKYKKRAEEIMREMEGYDPVGVFETVIEEVVKEKSALAK</sequence>